<dbReference type="SMART" id="SM00054">
    <property type="entry name" value="EFh"/>
    <property type="match status" value="2"/>
</dbReference>
<keyword evidence="1" id="KW-0677">Repeat</keyword>
<dbReference type="GO" id="GO:0043226">
    <property type="term" value="C:organelle"/>
    <property type="evidence" value="ECO:0007669"/>
    <property type="project" value="UniProtKB-ARBA"/>
</dbReference>
<sequence length="480" mass="53691">MRDTITGASVGEDTLPVGKVFASFADERTGYADLDDENSTAAHAAAKSAHTWKQILRKKKRVTRIADGKLLKLLFGESDGEVEKPATDQFDEKVQRIATVHREISRKNSISTVTTEALQEEHTSNVSHAMTNWLKKRGYKVPSELNKKQKAELLECFNLIDRDGSGHIDLKELKQAFSYLGVSDLSPKVVERMFNSVDSDNSGEIDFKEFVEVMTSTLEKRRSQATDGHYKRQPPQAKQKAKPLPFKMLAMAYRRRKLINSTFEGSVRERQKIIQDHLAKVDAARNDQLEEMRSEYMKLKTQQQAGSKCRIARMLEKMKATEQKREREILFNPQLAKSQEEDKQALRRRESARRYAKIHMSPSHRGGASMALDPAQVVTLPAVLPGTGLAAGPPAGSPERGLLSGKALRPHHPTAFSRKELAPLPPPPTRVPVAPRVPPLSSIPSPSSSRRSLVPLSDRPSMREKAMRPTLRRQSSLAAV</sequence>
<dbReference type="FunFam" id="1.10.238.10:FF:000178">
    <property type="entry name" value="Calmodulin-2 A"/>
    <property type="match status" value="1"/>
</dbReference>
<dbReference type="InterPro" id="IPR011992">
    <property type="entry name" value="EF-hand-dom_pair"/>
</dbReference>
<evidence type="ECO:0000313" key="5">
    <source>
        <dbReference type="EMBL" id="CAD8658619.1"/>
    </source>
</evidence>
<feature type="compositionally biased region" description="Pro residues" evidence="3">
    <location>
        <begin position="423"/>
        <end position="438"/>
    </location>
</feature>
<dbReference type="SUPFAM" id="SSF47473">
    <property type="entry name" value="EF-hand"/>
    <property type="match status" value="1"/>
</dbReference>
<dbReference type="InterPro" id="IPR050145">
    <property type="entry name" value="Centrin_CML-like"/>
</dbReference>
<reference evidence="5" key="1">
    <citation type="submission" date="2021-01" db="EMBL/GenBank/DDBJ databases">
        <authorList>
            <person name="Corre E."/>
            <person name="Pelletier E."/>
            <person name="Niang G."/>
            <person name="Scheremetjew M."/>
            <person name="Finn R."/>
            <person name="Kale V."/>
            <person name="Holt S."/>
            <person name="Cochrane G."/>
            <person name="Meng A."/>
            <person name="Brown T."/>
            <person name="Cohen L."/>
        </authorList>
    </citation>
    <scope>NUCLEOTIDE SEQUENCE</scope>
    <source>
        <strain evidence="5">CCMP722</strain>
    </source>
</reference>
<evidence type="ECO:0000256" key="1">
    <source>
        <dbReference type="ARBA" id="ARBA00022737"/>
    </source>
</evidence>
<dbReference type="EMBL" id="HBFA01010490">
    <property type="protein sequence ID" value="CAD8658619.1"/>
    <property type="molecule type" value="Transcribed_RNA"/>
</dbReference>
<organism evidence="5">
    <name type="scientific">Pyramimonas obovata</name>
    <dbReference type="NCBI Taxonomy" id="1411642"/>
    <lineage>
        <taxon>Eukaryota</taxon>
        <taxon>Viridiplantae</taxon>
        <taxon>Chlorophyta</taxon>
        <taxon>Pyramimonadophyceae</taxon>
        <taxon>Pyramimonadales</taxon>
        <taxon>Pyramimonadaceae</taxon>
        <taxon>Pyramimonas</taxon>
        <taxon>Pyramimonas incertae sedis</taxon>
    </lineage>
</organism>
<dbReference type="CDD" id="cd00051">
    <property type="entry name" value="EFh"/>
    <property type="match status" value="1"/>
</dbReference>
<feature type="region of interest" description="Disordered" evidence="3">
    <location>
        <begin position="389"/>
        <end position="480"/>
    </location>
</feature>
<dbReference type="InterPro" id="IPR018247">
    <property type="entry name" value="EF_Hand_1_Ca_BS"/>
</dbReference>
<feature type="domain" description="EF-hand" evidence="4">
    <location>
        <begin position="185"/>
        <end position="220"/>
    </location>
</feature>
<dbReference type="PROSITE" id="PS50222">
    <property type="entry name" value="EF_HAND_2"/>
    <property type="match status" value="2"/>
</dbReference>
<keyword evidence="2" id="KW-0106">Calcium</keyword>
<feature type="region of interest" description="Disordered" evidence="3">
    <location>
        <begin position="221"/>
        <end position="241"/>
    </location>
</feature>
<dbReference type="PROSITE" id="PS00018">
    <property type="entry name" value="EF_HAND_1"/>
    <property type="match status" value="2"/>
</dbReference>
<name>A0A7S0QZ49_9CHLO</name>
<evidence type="ECO:0000256" key="3">
    <source>
        <dbReference type="SAM" id="MobiDB-lite"/>
    </source>
</evidence>
<accession>A0A7S0QZ49</accession>
<dbReference type="InterPro" id="IPR002048">
    <property type="entry name" value="EF_hand_dom"/>
</dbReference>
<dbReference type="Gene3D" id="1.10.238.10">
    <property type="entry name" value="EF-hand"/>
    <property type="match status" value="1"/>
</dbReference>
<proteinExistence type="predicted"/>
<protein>
    <recommendedName>
        <fullName evidence="4">EF-hand domain-containing protein</fullName>
    </recommendedName>
</protein>
<gene>
    <name evidence="5" type="ORF">POBO1169_LOCUS5482</name>
</gene>
<feature type="domain" description="EF-hand" evidence="4">
    <location>
        <begin position="148"/>
        <end position="183"/>
    </location>
</feature>
<dbReference type="AlphaFoldDB" id="A0A7S0QZ49"/>
<dbReference type="PANTHER" id="PTHR23050">
    <property type="entry name" value="CALCIUM BINDING PROTEIN"/>
    <property type="match status" value="1"/>
</dbReference>
<feature type="compositionally biased region" description="Low complexity" evidence="3">
    <location>
        <begin position="439"/>
        <end position="459"/>
    </location>
</feature>
<evidence type="ECO:0000259" key="4">
    <source>
        <dbReference type="PROSITE" id="PS50222"/>
    </source>
</evidence>
<dbReference type="GO" id="GO:0005509">
    <property type="term" value="F:calcium ion binding"/>
    <property type="evidence" value="ECO:0007669"/>
    <property type="project" value="InterPro"/>
</dbReference>
<feature type="compositionally biased region" description="Basic and acidic residues" evidence="3">
    <location>
        <begin position="221"/>
        <end position="230"/>
    </location>
</feature>
<dbReference type="Pfam" id="PF13499">
    <property type="entry name" value="EF-hand_7"/>
    <property type="match status" value="1"/>
</dbReference>
<evidence type="ECO:0000256" key="2">
    <source>
        <dbReference type="ARBA" id="ARBA00022837"/>
    </source>
</evidence>